<dbReference type="SUPFAM" id="SSF56601">
    <property type="entry name" value="beta-lactamase/transpeptidase-like"/>
    <property type="match status" value="1"/>
</dbReference>
<dbReference type="GO" id="GO:0008800">
    <property type="term" value="F:beta-lactamase activity"/>
    <property type="evidence" value="ECO:0007669"/>
    <property type="project" value="InterPro"/>
</dbReference>
<sequence>MVGDENIIAFIIIAVCLIVATGVFIMIRRDRFKTKNDVITFMKNHPEKWSMTRIEDGQITLDHNGKALFPLASTVKLIYAVAFVRAVKEGEVSLDEEVPSHAVDLFYYEHTDGGAHKRWKDEEKIKAVVSIKQIAKGMMTYSSNACTEYMHERLGVARLNAVLHEYHLNDHTPLLPLSLFLIPSYLHIEEKLSTKQIRKRINEMSSDELRTLAIDLHDKAKSNEVETIFPHLGVIADRSIQREISAKLPASTSSNYARFIDFLGSSDHLSSKEKELLDDIMGTLESRHDSYRFWYKGGSTQFILTSTVYRQRSQKSVAFSFFIYDQEGLDILWLNRVYREFLTSFMEDETFRDQVIKEVPSAPIVQSPSRTND</sequence>
<dbReference type="Proteomes" id="UP000295632">
    <property type="component" value="Unassembled WGS sequence"/>
</dbReference>
<keyword evidence="1" id="KW-0812">Transmembrane</keyword>
<keyword evidence="3" id="KW-0645">Protease</keyword>
<dbReference type="InterPro" id="IPR045155">
    <property type="entry name" value="Beta-lactam_cat"/>
</dbReference>
<dbReference type="AlphaFoldDB" id="A0A4R6U8X6"/>
<keyword evidence="3" id="KW-0121">Carboxypeptidase</keyword>
<dbReference type="InterPro" id="IPR000871">
    <property type="entry name" value="Beta-lactam_class-A"/>
</dbReference>
<dbReference type="Pfam" id="PF13354">
    <property type="entry name" value="Beta-lactamase2"/>
    <property type="match status" value="1"/>
</dbReference>
<dbReference type="GO" id="GO:0046677">
    <property type="term" value="P:response to antibiotic"/>
    <property type="evidence" value="ECO:0007669"/>
    <property type="project" value="InterPro"/>
</dbReference>
<protein>
    <submittedName>
        <fullName evidence="3">D-alanyl-D-alanine carboxypeptidase</fullName>
    </submittedName>
</protein>
<keyword evidence="1" id="KW-1133">Transmembrane helix</keyword>
<keyword evidence="1" id="KW-0472">Membrane</keyword>
<dbReference type="Gene3D" id="3.40.710.10">
    <property type="entry name" value="DD-peptidase/beta-lactamase superfamily"/>
    <property type="match status" value="1"/>
</dbReference>
<accession>A0A4R6U8X6</accession>
<gene>
    <name evidence="3" type="ORF">EV213_104257</name>
</gene>
<evidence type="ECO:0000259" key="2">
    <source>
        <dbReference type="Pfam" id="PF13354"/>
    </source>
</evidence>
<dbReference type="PANTHER" id="PTHR35333">
    <property type="entry name" value="BETA-LACTAMASE"/>
    <property type="match status" value="1"/>
</dbReference>
<dbReference type="OrthoDB" id="975092at2"/>
<evidence type="ECO:0000313" key="3">
    <source>
        <dbReference type="EMBL" id="TDQ41259.1"/>
    </source>
</evidence>
<keyword evidence="4" id="KW-1185">Reference proteome</keyword>
<comment type="caution">
    <text evidence="3">The sequence shown here is derived from an EMBL/GenBank/DDBJ whole genome shotgun (WGS) entry which is preliminary data.</text>
</comment>
<proteinExistence type="predicted"/>
<keyword evidence="3" id="KW-0378">Hydrolase</keyword>
<dbReference type="GO" id="GO:0030655">
    <property type="term" value="P:beta-lactam antibiotic catabolic process"/>
    <property type="evidence" value="ECO:0007669"/>
    <property type="project" value="InterPro"/>
</dbReference>
<dbReference type="GO" id="GO:0004180">
    <property type="term" value="F:carboxypeptidase activity"/>
    <property type="evidence" value="ECO:0007669"/>
    <property type="project" value="UniProtKB-KW"/>
</dbReference>
<name>A0A4R6U8X6_9BACI</name>
<evidence type="ECO:0000256" key="1">
    <source>
        <dbReference type="SAM" id="Phobius"/>
    </source>
</evidence>
<feature type="transmembrane region" description="Helical" evidence="1">
    <location>
        <begin position="6"/>
        <end position="27"/>
    </location>
</feature>
<dbReference type="PANTHER" id="PTHR35333:SF3">
    <property type="entry name" value="BETA-LACTAMASE-TYPE TRANSPEPTIDASE FOLD CONTAINING PROTEIN"/>
    <property type="match status" value="1"/>
</dbReference>
<evidence type="ECO:0000313" key="4">
    <source>
        <dbReference type="Proteomes" id="UP000295632"/>
    </source>
</evidence>
<organism evidence="3 4">
    <name type="scientific">Aureibacillus halotolerans</name>
    <dbReference type="NCBI Taxonomy" id="1508390"/>
    <lineage>
        <taxon>Bacteria</taxon>
        <taxon>Bacillati</taxon>
        <taxon>Bacillota</taxon>
        <taxon>Bacilli</taxon>
        <taxon>Bacillales</taxon>
        <taxon>Bacillaceae</taxon>
        <taxon>Aureibacillus</taxon>
    </lineage>
</organism>
<dbReference type="EMBL" id="SNYJ01000004">
    <property type="protein sequence ID" value="TDQ41259.1"/>
    <property type="molecule type" value="Genomic_DNA"/>
</dbReference>
<feature type="domain" description="Beta-lactamase class A catalytic" evidence="2">
    <location>
        <begin position="51"/>
        <end position="169"/>
    </location>
</feature>
<reference evidence="3 4" key="1">
    <citation type="submission" date="2019-03" db="EMBL/GenBank/DDBJ databases">
        <title>Genomic Encyclopedia of Type Strains, Phase IV (KMG-IV): sequencing the most valuable type-strain genomes for metagenomic binning, comparative biology and taxonomic classification.</title>
        <authorList>
            <person name="Goeker M."/>
        </authorList>
    </citation>
    <scope>NUCLEOTIDE SEQUENCE [LARGE SCALE GENOMIC DNA]</scope>
    <source>
        <strain evidence="3 4">DSM 28697</strain>
    </source>
</reference>
<dbReference type="InterPro" id="IPR012338">
    <property type="entry name" value="Beta-lactam/transpept-like"/>
</dbReference>